<comment type="caution">
    <text evidence="1">The sequence shown here is derived from an EMBL/GenBank/DDBJ whole genome shotgun (WGS) entry which is preliminary data.</text>
</comment>
<gene>
    <name evidence="1" type="ORF">AA0119_g12550</name>
</gene>
<protein>
    <submittedName>
        <fullName evidence="1">Uncharacterized protein</fullName>
    </submittedName>
</protein>
<dbReference type="Proteomes" id="UP000293195">
    <property type="component" value="Unassembled WGS sequence"/>
</dbReference>
<keyword evidence="2" id="KW-1185">Reference proteome</keyword>
<evidence type="ECO:0000313" key="1">
    <source>
        <dbReference type="EMBL" id="RYN87232.1"/>
    </source>
</evidence>
<proteinExistence type="predicted"/>
<organism evidence="1 2">
    <name type="scientific">Alternaria tenuissima</name>
    <dbReference type="NCBI Taxonomy" id="119927"/>
    <lineage>
        <taxon>Eukaryota</taxon>
        <taxon>Fungi</taxon>
        <taxon>Dikarya</taxon>
        <taxon>Ascomycota</taxon>
        <taxon>Pezizomycotina</taxon>
        <taxon>Dothideomycetes</taxon>
        <taxon>Pleosporomycetidae</taxon>
        <taxon>Pleosporales</taxon>
        <taxon>Pleosporineae</taxon>
        <taxon>Pleosporaceae</taxon>
        <taxon>Alternaria</taxon>
        <taxon>Alternaria sect. Alternaria</taxon>
        <taxon>Alternaria alternata complex</taxon>
    </lineage>
</organism>
<evidence type="ECO:0000313" key="2">
    <source>
        <dbReference type="Proteomes" id="UP000293195"/>
    </source>
</evidence>
<dbReference type="EMBL" id="PDXF01000124">
    <property type="protein sequence ID" value="RYN87232.1"/>
    <property type="molecule type" value="Genomic_DNA"/>
</dbReference>
<reference evidence="2" key="1">
    <citation type="journal article" date="2019" name="bioRxiv">
        <title>Genomics, evolutionary history and diagnostics of the Alternaria alternata species group including apple and Asian pear pathotypes.</title>
        <authorList>
            <person name="Armitage A.D."/>
            <person name="Cockerton H.M."/>
            <person name="Sreenivasaprasad S."/>
            <person name="Woodhall J.W."/>
            <person name="Lane C.R."/>
            <person name="Harrison R.J."/>
            <person name="Clarkson J.P."/>
        </authorList>
    </citation>
    <scope>NUCLEOTIDE SEQUENCE [LARGE SCALE GENOMIC DNA]</scope>
    <source>
        <strain evidence="2">FERA 635</strain>
    </source>
</reference>
<sequence>MPAYTAGLDEKDIAPGARLTDVSRLPSYLRVISMKRVSFVRVAGSG</sequence>
<name>A0ABY0FTD9_9PLEO</name>
<accession>A0ABY0FTD9</accession>